<dbReference type="SUPFAM" id="SSF55486">
    <property type="entry name" value="Metalloproteases ('zincins'), catalytic domain"/>
    <property type="match status" value="1"/>
</dbReference>
<proteinExistence type="predicted"/>
<reference evidence="1 2" key="1">
    <citation type="journal article" date="2022" name="BMC Genomics">
        <title>Comparative genome analysis of mycobacteria focusing on tRNA and non-coding RNA.</title>
        <authorList>
            <person name="Behra P.R.K."/>
            <person name="Pettersson B.M.F."/>
            <person name="Ramesh M."/>
            <person name="Das S."/>
            <person name="Dasgupta S."/>
            <person name="Kirsebom L.A."/>
        </authorList>
    </citation>
    <scope>NUCLEOTIDE SEQUENCE [LARGE SCALE GENOMIC DNA]</scope>
    <source>
        <strain evidence="1 2">DSM 44078</strain>
    </source>
</reference>
<evidence type="ECO:0000313" key="2">
    <source>
        <dbReference type="Proteomes" id="UP001526201"/>
    </source>
</evidence>
<protein>
    <submittedName>
        <fullName evidence="1">Ig-like domain-containing protein</fullName>
    </submittedName>
</protein>
<evidence type="ECO:0000313" key="1">
    <source>
        <dbReference type="EMBL" id="MCV7228707.1"/>
    </source>
</evidence>
<keyword evidence="2" id="KW-1185">Reference proteome</keyword>
<sequence>MSSTTPTVDPDVRRQAVAKEIADFMSAAQTTIAGLPVDNGVKEFLNSGLVLVRNTFLNQAPTVKPVQVTGKISGLIVGTIGAVDPDGDRIVYTLTKAPKTGTVQLNPDGTYTYTPGAGFTGVDTFTVSAADPGLHINVLDLFRAPSTAATSVINQGAITFDFRYGDGSEYWTPERRQALKDAANDLVQYFTVTTPVTLSYNIIGLYGTGFASGGSPTISSAAGFYPTVVQNKLLTGVDSNGAAVDGTIDVNWAEDWAIGNTVGEDQYDFTSTMMHEILHTFGFETLMDPPPADQGDNWPLFAKLIVTADGTKVFNTNGSWNPKYNSLLTGGVGSLFFGGANATAAYGKPVPLYTPKVWSGGSSVTHLDDDTFTGDQQKLMNANTGTGPGVRTLSPIEIGILTDLGYTVAAPQSLAPAAVPPSVTASLIAA</sequence>
<comment type="caution">
    <text evidence="1">The sequence shown here is derived from an EMBL/GenBank/DDBJ whole genome shotgun (WGS) entry which is preliminary data.</text>
</comment>
<dbReference type="EMBL" id="JACKTY010000033">
    <property type="protein sequence ID" value="MCV7228707.1"/>
    <property type="molecule type" value="Genomic_DNA"/>
</dbReference>
<dbReference type="Proteomes" id="UP001526201">
    <property type="component" value="Unassembled WGS sequence"/>
</dbReference>
<organism evidence="1 2">
    <name type="scientific">Mycolicibacterium komossense</name>
    <dbReference type="NCBI Taxonomy" id="1779"/>
    <lineage>
        <taxon>Bacteria</taxon>
        <taxon>Bacillati</taxon>
        <taxon>Actinomycetota</taxon>
        <taxon>Actinomycetes</taxon>
        <taxon>Mycobacteriales</taxon>
        <taxon>Mycobacteriaceae</taxon>
        <taxon>Mycolicibacterium</taxon>
    </lineage>
</organism>
<dbReference type="Pfam" id="PF17963">
    <property type="entry name" value="Big_9"/>
    <property type="match status" value="1"/>
</dbReference>
<name>A0ABT3CGX3_9MYCO</name>
<dbReference type="RefSeq" id="WP_264069855.1">
    <property type="nucleotide sequence ID" value="NZ_JACKTY010000033.1"/>
</dbReference>
<gene>
    <name evidence="1" type="ORF">H7J73_22075</name>
</gene>
<dbReference type="InterPro" id="IPR024079">
    <property type="entry name" value="MetalloPept_cat_dom_sf"/>
</dbReference>
<dbReference type="Gene3D" id="3.40.390.10">
    <property type="entry name" value="Collagenase (Catalytic Domain)"/>
    <property type="match status" value="1"/>
</dbReference>
<accession>A0ABT3CGX3</accession>
<dbReference type="Gene3D" id="2.60.40.3440">
    <property type="match status" value="1"/>
</dbReference>